<keyword evidence="1" id="KW-0812">Transmembrane</keyword>
<dbReference type="OrthoDB" id="9829647at2"/>
<organism evidence="2 3">
    <name type="scientific">Lacipirellula limnantheis</name>
    <dbReference type="NCBI Taxonomy" id="2528024"/>
    <lineage>
        <taxon>Bacteria</taxon>
        <taxon>Pseudomonadati</taxon>
        <taxon>Planctomycetota</taxon>
        <taxon>Planctomycetia</taxon>
        <taxon>Pirellulales</taxon>
        <taxon>Lacipirellulaceae</taxon>
        <taxon>Lacipirellula</taxon>
    </lineage>
</organism>
<keyword evidence="1" id="KW-1133">Transmembrane helix</keyword>
<evidence type="ECO:0000313" key="2">
    <source>
        <dbReference type="EMBL" id="QDT75292.1"/>
    </source>
</evidence>
<keyword evidence="1" id="KW-0472">Membrane</keyword>
<dbReference type="EMBL" id="CP036339">
    <property type="protein sequence ID" value="QDT75292.1"/>
    <property type="molecule type" value="Genomic_DNA"/>
</dbReference>
<reference evidence="2 3" key="1">
    <citation type="submission" date="2019-02" db="EMBL/GenBank/DDBJ databases">
        <title>Deep-cultivation of Planctomycetes and their phenomic and genomic characterization uncovers novel biology.</title>
        <authorList>
            <person name="Wiegand S."/>
            <person name="Jogler M."/>
            <person name="Boedeker C."/>
            <person name="Pinto D."/>
            <person name="Vollmers J."/>
            <person name="Rivas-Marin E."/>
            <person name="Kohn T."/>
            <person name="Peeters S.H."/>
            <person name="Heuer A."/>
            <person name="Rast P."/>
            <person name="Oberbeckmann S."/>
            <person name="Bunk B."/>
            <person name="Jeske O."/>
            <person name="Meyerdierks A."/>
            <person name="Storesund J.E."/>
            <person name="Kallscheuer N."/>
            <person name="Luecker S."/>
            <person name="Lage O.M."/>
            <person name="Pohl T."/>
            <person name="Merkel B.J."/>
            <person name="Hornburger P."/>
            <person name="Mueller R.-W."/>
            <person name="Bruemmer F."/>
            <person name="Labrenz M."/>
            <person name="Spormann A.M."/>
            <person name="Op den Camp H."/>
            <person name="Overmann J."/>
            <person name="Amann R."/>
            <person name="Jetten M.S.M."/>
            <person name="Mascher T."/>
            <person name="Medema M.H."/>
            <person name="Devos D.P."/>
            <person name="Kaster A.-K."/>
            <person name="Ovreas L."/>
            <person name="Rohde M."/>
            <person name="Galperin M.Y."/>
            <person name="Jogler C."/>
        </authorList>
    </citation>
    <scope>NUCLEOTIDE SEQUENCE [LARGE SCALE GENOMIC DNA]</scope>
    <source>
        <strain evidence="2 3">I41</strain>
    </source>
</reference>
<name>A0A517U3T6_9BACT</name>
<accession>A0A517U3T6</accession>
<feature type="transmembrane region" description="Helical" evidence="1">
    <location>
        <begin position="66"/>
        <end position="86"/>
    </location>
</feature>
<gene>
    <name evidence="2" type="ORF">I41_45020</name>
</gene>
<evidence type="ECO:0000313" key="3">
    <source>
        <dbReference type="Proteomes" id="UP000317909"/>
    </source>
</evidence>
<keyword evidence="3" id="KW-1185">Reference proteome</keyword>
<proteinExistence type="predicted"/>
<dbReference type="KEGG" id="llh:I41_45020"/>
<sequence length="236" mass="25182">MKPSLEPADDDKYSQLAPLAVIALLLGIASVAALIGPLLFLIPAAAIGAALIALGKIRESDGALSGAGLARTGLALAVGCLVAALVRGEVRDRLLKDQAGAAAERWLELMTSGEIDDSRALLTGDAAGQLVPRGEPGTAPRPVEELERIARERLEQDPLVRDFASVEDPQIEVETVSEPVFDAGRTIISAKLFLADQATGSHRHVQMHMSRNKFYESEGEPWRVDRWEASDAHAAH</sequence>
<protein>
    <recommendedName>
        <fullName evidence="4">DUF4190 domain-containing protein</fullName>
    </recommendedName>
</protein>
<dbReference type="Proteomes" id="UP000317909">
    <property type="component" value="Chromosome"/>
</dbReference>
<evidence type="ECO:0000256" key="1">
    <source>
        <dbReference type="SAM" id="Phobius"/>
    </source>
</evidence>
<feature type="transmembrane region" description="Helical" evidence="1">
    <location>
        <begin position="21"/>
        <end position="54"/>
    </location>
</feature>
<dbReference type="AlphaFoldDB" id="A0A517U3T6"/>
<dbReference type="RefSeq" id="WP_145434963.1">
    <property type="nucleotide sequence ID" value="NZ_CP036339.1"/>
</dbReference>
<evidence type="ECO:0008006" key="4">
    <source>
        <dbReference type="Google" id="ProtNLM"/>
    </source>
</evidence>